<dbReference type="GO" id="GO:0003723">
    <property type="term" value="F:RNA binding"/>
    <property type="evidence" value="ECO:0007669"/>
    <property type="project" value="TreeGrafter"/>
</dbReference>
<protein>
    <submittedName>
        <fullName evidence="4">Putative fcf2 pre-rrna processing</fullName>
    </submittedName>
</protein>
<evidence type="ECO:0000256" key="1">
    <source>
        <dbReference type="ARBA" id="ARBA00004604"/>
    </source>
</evidence>
<comment type="subcellular location">
    <subcellularLocation>
        <location evidence="1">Nucleus</location>
        <location evidence="1">Nucleolus</location>
    </subcellularLocation>
</comment>
<dbReference type="InterPro" id="IPR014810">
    <property type="entry name" value="Fcf2_C"/>
</dbReference>
<sequence>MSLFVLDTGRDLSLLKKDSPKPVKSYYSGKSANTWKVEPAYDILGDKNDYDCGGLPPPHKDISHIINKYKTPDKKQSKDRSDLDSFARSMGWDTSSILPSSRSLATSSNFLSFCEEDLTQVNVAKLLQGNQMQEIEKKQCVEQPSKRKKLKLMREQRDKTRGKDWFNMPATELTEDVENDLKILQMRSALNPKHFYKKNDLKVLPKYFQVGKVEPSALDYYKEKDIKKSKKKSLVEELLANAEFQKYNKRKFKEVMEKKQKSGYKKAYKKMQKLKKK</sequence>
<accession>A0A0K8TRM2</accession>
<dbReference type="EMBL" id="GDAI01000812">
    <property type="protein sequence ID" value="JAI16791.1"/>
    <property type="molecule type" value="mRNA"/>
</dbReference>
<dbReference type="GO" id="GO:0005730">
    <property type="term" value="C:nucleolus"/>
    <property type="evidence" value="ECO:0007669"/>
    <property type="project" value="UniProtKB-SubCell"/>
</dbReference>
<dbReference type="InterPro" id="IPR039883">
    <property type="entry name" value="Fcf2/DNTTIP2"/>
</dbReference>
<evidence type="ECO:0000259" key="3">
    <source>
        <dbReference type="Pfam" id="PF08698"/>
    </source>
</evidence>
<dbReference type="GO" id="GO:0006396">
    <property type="term" value="P:RNA processing"/>
    <property type="evidence" value="ECO:0007669"/>
    <property type="project" value="TreeGrafter"/>
</dbReference>
<dbReference type="AlphaFoldDB" id="A0A0K8TRM2"/>
<organism evidence="4">
    <name type="scientific">Tabanus bromius</name>
    <name type="common">Band-eyed brown horse fly</name>
    <dbReference type="NCBI Taxonomy" id="304241"/>
    <lineage>
        <taxon>Eukaryota</taxon>
        <taxon>Metazoa</taxon>
        <taxon>Ecdysozoa</taxon>
        <taxon>Arthropoda</taxon>
        <taxon>Hexapoda</taxon>
        <taxon>Insecta</taxon>
        <taxon>Pterygota</taxon>
        <taxon>Neoptera</taxon>
        <taxon>Endopterygota</taxon>
        <taxon>Diptera</taxon>
        <taxon>Brachycera</taxon>
        <taxon>Tabanomorpha</taxon>
        <taxon>Tabanoidea</taxon>
        <taxon>Tabanidae</taxon>
        <taxon>Tabanus</taxon>
    </lineage>
</organism>
<reference evidence="4" key="1">
    <citation type="journal article" date="2015" name="Insect Biochem. Mol. Biol.">
        <title>An insight into the sialome of the horse fly, Tabanus bromius.</title>
        <authorList>
            <person name="Ribeiro J.M."/>
            <person name="Kazimirova M."/>
            <person name="Takac P."/>
            <person name="Andersen J.F."/>
            <person name="Francischetti I.M."/>
        </authorList>
    </citation>
    <scope>NUCLEOTIDE SEQUENCE</scope>
</reference>
<proteinExistence type="evidence at transcript level"/>
<evidence type="ECO:0000313" key="4">
    <source>
        <dbReference type="EMBL" id="JAI16791.1"/>
    </source>
</evidence>
<dbReference type="Pfam" id="PF08698">
    <property type="entry name" value="Fcf2"/>
    <property type="match status" value="1"/>
</dbReference>
<feature type="domain" description="Fcf2 pre-rRNA processing C-terminal" evidence="3">
    <location>
        <begin position="158"/>
        <end position="251"/>
    </location>
</feature>
<dbReference type="PANTHER" id="PTHR21686">
    <property type="entry name" value="DEOXYNUCLEOTIDYLTRANSFERASE TERMINAL-INTERACTING PROTEIN 2"/>
    <property type="match status" value="1"/>
</dbReference>
<evidence type="ECO:0000256" key="2">
    <source>
        <dbReference type="ARBA" id="ARBA00023242"/>
    </source>
</evidence>
<keyword evidence="2" id="KW-0539">Nucleus</keyword>
<name>A0A0K8TRM2_TABBR</name>
<dbReference type="PANTHER" id="PTHR21686:SF12">
    <property type="entry name" value="DEOXYNUCLEOTIDYLTRANSFERASE TERMINAL-INTERACTING PROTEIN 2"/>
    <property type="match status" value="1"/>
</dbReference>